<dbReference type="EMBL" id="CADCTH010000288">
    <property type="protein sequence ID" value="CAA9255190.1"/>
    <property type="molecule type" value="Genomic_DNA"/>
</dbReference>
<keyword evidence="1" id="KW-0378">Hydrolase</keyword>
<organism evidence="4">
    <name type="scientific">uncultured Actinomycetospora sp</name>
    <dbReference type="NCBI Taxonomy" id="1135996"/>
    <lineage>
        <taxon>Bacteria</taxon>
        <taxon>Bacillati</taxon>
        <taxon>Actinomycetota</taxon>
        <taxon>Actinomycetes</taxon>
        <taxon>Pseudonocardiales</taxon>
        <taxon>Pseudonocardiaceae</taxon>
        <taxon>Actinomycetospora</taxon>
        <taxon>environmental samples</taxon>
    </lineage>
</organism>
<dbReference type="SUPFAM" id="SSF81606">
    <property type="entry name" value="PP2C-like"/>
    <property type="match status" value="1"/>
</dbReference>
<dbReference type="Gene3D" id="3.60.40.10">
    <property type="entry name" value="PPM-type phosphatase domain"/>
    <property type="match status" value="1"/>
</dbReference>
<protein>
    <submittedName>
        <fullName evidence="4">Stage II sporulation protein E</fullName>
    </submittedName>
</protein>
<feature type="compositionally biased region" description="Low complexity" evidence="2">
    <location>
        <begin position="412"/>
        <end position="423"/>
    </location>
</feature>
<dbReference type="GO" id="GO:0016791">
    <property type="term" value="F:phosphatase activity"/>
    <property type="evidence" value="ECO:0007669"/>
    <property type="project" value="TreeGrafter"/>
</dbReference>
<dbReference type="SMART" id="SM00331">
    <property type="entry name" value="PP2C_SIG"/>
    <property type="match status" value="1"/>
</dbReference>
<dbReference type="AlphaFoldDB" id="A0A6J4IMY8"/>
<proteinExistence type="predicted"/>
<evidence type="ECO:0000259" key="3">
    <source>
        <dbReference type="SMART" id="SM00331"/>
    </source>
</evidence>
<sequence>MAVAGRTWGDVFSALTDRAHLVVGEGLSAMVDEAVAPLGLRADVFLVDLGQRVLTSLRIDPPTPLSVDGTLAGRAFQHGEFVAGLDEQGRRLLWVPMLDGTERAGVVRLELDADVVDDLEFRRRCWTLSGLMGHIAIAKLPYSDRVRRIRAPRPLSVAAELLWQLVPPRTFATEDVVVTALLEPGDQVAGDAYDYAVDTETAYVAVFDGVGHDLAAGSATALAVSAIRNARRRGVDDLVALAAEADVQMQAASTRPRFVTAVLARLDLRTGELRYLVAGHPRPLLLRHGHLVDAFRATPRLPLGLGPHLTGQRAVPARVSVEWLEPDDRVVFYTDGITEARDADGVLFGERRLVDLSERAELDDVSAPERLRRLAAAVLDHQGGLLQDDATLLVLDWSTTGHERLLPSVARAAASASPDLRPAPVSATAVGGRTPSP</sequence>
<dbReference type="InterPro" id="IPR036457">
    <property type="entry name" value="PPM-type-like_dom_sf"/>
</dbReference>
<dbReference type="Pfam" id="PF07228">
    <property type="entry name" value="SpoIIE"/>
    <property type="match status" value="1"/>
</dbReference>
<dbReference type="PANTHER" id="PTHR43156">
    <property type="entry name" value="STAGE II SPORULATION PROTEIN E-RELATED"/>
    <property type="match status" value="1"/>
</dbReference>
<evidence type="ECO:0000256" key="2">
    <source>
        <dbReference type="SAM" id="MobiDB-lite"/>
    </source>
</evidence>
<dbReference type="InterPro" id="IPR001932">
    <property type="entry name" value="PPM-type_phosphatase-like_dom"/>
</dbReference>
<reference evidence="4" key="1">
    <citation type="submission" date="2020-02" db="EMBL/GenBank/DDBJ databases">
        <authorList>
            <person name="Meier V. D."/>
        </authorList>
    </citation>
    <scope>NUCLEOTIDE SEQUENCE</scope>
    <source>
        <strain evidence="4">AVDCRST_MAG54</strain>
    </source>
</reference>
<dbReference type="InterPro" id="IPR052016">
    <property type="entry name" value="Bact_Sigma-Reg"/>
</dbReference>
<evidence type="ECO:0000313" key="4">
    <source>
        <dbReference type="EMBL" id="CAA9255190.1"/>
    </source>
</evidence>
<gene>
    <name evidence="4" type="ORF">AVDCRST_MAG54-2196</name>
</gene>
<dbReference type="PANTHER" id="PTHR43156:SF2">
    <property type="entry name" value="STAGE II SPORULATION PROTEIN E"/>
    <property type="match status" value="1"/>
</dbReference>
<accession>A0A6J4IMY8</accession>
<feature type="region of interest" description="Disordered" evidence="2">
    <location>
        <begin position="412"/>
        <end position="437"/>
    </location>
</feature>
<name>A0A6J4IMY8_9PSEU</name>
<feature type="domain" description="PPM-type phosphatase" evidence="3">
    <location>
        <begin position="173"/>
        <end position="397"/>
    </location>
</feature>
<evidence type="ECO:0000256" key="1">
    <source>
        <dbReference type="ARBA" id="ARBA00022801"/>
    </source>
</evidence>